<feature type="region of interest" description="Disordered" evidence="1">
    <location>
        <begin position="385"/>
        <end position="438"/>
    </location>
</feature>
<feature type="region of interest" description="Disordered" evidence="1">
    <location>
        <begin position="1"/>
        <end position="25"/>
    </location>
</feature>
<evidence type="ECO:0000313" key="2">
    <source>
        <dbReference type="EMBL" id="KAA8910713.1"/>
    </source>
</evidence>
<evidence type="ECO:0000313" key="3">
    <source>
        <dbReference type="Proteomes" id="UP000326924"/>
    </source>
</evidence>
<sequence length="438" mass="48854">MSSTSPPVAEAVDISSTESDTESEASQSQFVDMCLSKLFTGRVLGREELLRLAKKTLRDEFIPNPGNWCNYNESKGWLAVLRFFEDDLEIINEYLPKVAEVHKAKFRAPQRQRPVYRWCAPISAIDRNGGLLHPTYGLLSFALSTRSLKSAALVLRSIKDAATLEGLHPKLFGRVLKKIKTLFDTNEIEFSAHPAFSHFFQCMAMKHFLPKLGTPPVPTVRDSLQLPPLSCDNTQCSQCDAISMFLTSVHEERRTWELTSPDYGHVRRAVRGRYLKIEGGQPTQEGKVVLTLTKQGLSYKDRLADYHETRGWIKKGLNLKLLVGSGCFGDGPWEQRIVDALRRDGTGYTDVLKAQGASLLLEEFPVADAPVVADARVVADAPVAAGQKRSLADTEGSSQPQLEPPQKKNKLTILDLVSSDEETSEEEISEEEISEEEY</sequence>
<evidence type="ECO:0000256" key="1">
    <source>
        <dbReference type="SAM" id="MobiDB-lite"/>
    </source>
</evidence>
<dbReference type="EMBL" id="VXIS01000043">
    <property type="protein sequence ID" value="KAA8910713.1"/>
    <property type="molecule type" value="Genomic_DNA"/>
</dbReference>
<comment type="caution">
    <text evidence="2">The sequence shown here is derived from an EMBL/GenBank/DDBJ whole genome shotgun (WGS) entry which is preliminary data.</text>
</comment>
<accession>A0A5J5F375</accession>
<name>A0A5J5F375_9PEZI</name>
<gene>
    <name evidence="2" type="ORF">FN846DRAFT_904826</name>
</gene>
<organism evidence="2 3">
    <name type="scientific">Sphaerosporella brunnea</name>
    <dbReference type="NCBI Taxonomy" id="1250544"/>
    <lineage>
        <taxon>Eukaryota</taxon>
        <taxon>Fungi</taxon>
        <taxon>Dikarya</taxon>
        <taxon>Ascomycota</taxon>
        <taxon>Pezizomycotina</taxon>
        <taxon>Pezizomycetes</taxon>
        <taxon>Pezizales</taxon>
        <taxon>Pyronemataceae</taxon>
        <taxon>Sphaerosporella</taxon>
    </lineage>
</organism>
<dbReference type="InParanoid" id="A0A5J5F375"/>
<feature type="compositionally biased region" description="Acidic residues" evidence="1">
    <location>
        <begin position="418"/>
        <end position="438"/>
    </location>
</feature>
<keyword evidence="3" id="KW-1185">Reference proteome</keyword>
<dbReference type="Proteomes" id="UP000326924">
    <property type="component" value="Unassembled WGS sequence"/>
</dbReference>
<dbReference type="AlphaFoldDB" id="A0A5J5F375"/>
<protein>
    <submittedName>
        <fullName evidence="2">Uncharacterized protein</fullName>
    </submittedName>
</protein>
<reference evidence="2 3" key="1">
    <citation type="submission" date="2019-09" db="EMBL/GenBank/DDBJ databases">
        <title>Draft genome of the ectomycorrhizal ascomycete Sphaerosporella brunnea.</title>
        <authorList>
            <consortium name="DOE Joint Genome Institute"/>
            <person name="Benucci G.M."/>
            <person name="Marozzi G."/>
            <person name="Antonielli L."/>
            <person name="Sanchez S."/>
            <person name="Marco P."/>
            <person name="Wang X."/>
            <person name="Falini L.B."/>
            <person name="Barry K."/>
            <person name="Haridas S."/>
            <person name="Lipzen A."/>
            <person name="Labutti K."/>
            <person name="Grigoriev I.V."/>
            <person name="Murat C."/>
            <person name="Martin F."/>
            <person name="Albertini E."/>
            <person name="Donnini D."/>
            <person name="Bonito G."/>
        </authorList>
    </citation>
    <scope>NUCLEOTIDE SEQUENCE [LARGE SCALE GENOMIC DNA]</scope>
    <source>
        <strain evidence="2 3">Sb_GMNB300</strain>
    </source>
</reference>
<proteinExistence type="predicted"/>